<dbReference type="EMBL" id="BPLR01010913">
    <property type="protein sequence ID" value="GIY42953.1"/>
    <property type="molecule type" value="Genomic_DNA"/>
</dbReference>
<protein>
    <submittedName>
        <fullName evidence="1">Uncharacterized protein</fullName>
    </submittedName>
</protein>
<comment type="caution">
    <text evidence="1">The sequence shown here is derived from an EMBL/GenBank/DDBJ whole genome shotgun (WGS) entry which is preliminary data.</text>
</comment>
<sequence length="141" mass="16014">MRSPALITYYRTQPDEDEAVQEIIDIIFSDDFANIIGPLLFAVHSVTRSSSYGSDFRDQFCTFPHPSDSCPATPPTQFELPLSQRASLSNEFQVNFDCFPEITARDLLLSGYWVENEAWLLMRNCIGFGCMSSFMEFIASK</sequence>
<accession>A0AAV4T8F2</accession>
<dbReference type="AlphaFoldDB" id="A0AAV4T8F2"/>
<evidence type="ECO:0000313" key="2">
    <source>
        <dbReference type="Proteomes" id="UP001054945"/>
    </source>
</evidence>
<gene>
    <name evidence="1" type="ORF">CEXT_571881</name>
</gene>
<organism evidence="1 2">
    <name type="scientific">Caerostris extrusa</name>
    <name type="common">Bark spider</name>
    <name type="synonym">Caerostris bankana</name>
    <dbReference type="NCBI Taxonomy" id="172846"/>
    <lineage>
        <taxon>Eukaryota</taxon>
        <taxon>Metazoa</taxon>
        <taxon>Ecdysozoa</taxon>
        <taxon>Arthropoda</taxon>
        <taxon>Chelicerata</taxon>
        <taxon>Arachnida</taxon>
        <taxon>Araneae</taxon>
        <taxon>Araneomorphae</taxon>
        <taxon>Entelegynae</taxon>
        <taxon>Araneoidea</taxon>
        <taxon>Araneidae</taxon>
        <taxon>Caerostris</taxon>
    </lineage>
</organism>
<proteinExistence type="predicted"/>
<evidence type="ECO:0000313" key="1">
    <source>
        <dbReference type="EMBL" id="GIY42953.1"/>
    </source>
</evidence>
<keyword evidence="2" id="KW-1185">Reference proteome</keyword>
<name>A0AAV4T8F2_CAEEX</name>
<dbReference type="Proteomes" id="UP001054945">
    <property type="component" value="Unassembled WGS sequence"/>
</dbReference>
<reference evidence="1 2" key="1">
    <citation type="submission" date="2021-06" db="EMBL/GenBank/DDBJ databases">
        <title>Caerostris extrusa draft genome.</title>
        <authorList>
            <person name="Kono N."/>
            <person name="Arakawa K."/>
        </authorList>
    </citation>
    <scope>NUCLEOTIDE SEQUENCE [LARGE SCALE GENOMIC DNA]</scope>
</reference>